<dbReference type="InterPro" id="IPR001734">
    <property type="entry name" value="Na/solute_symporter"/>
</dbReference>
<dbReference type="CDD" id="cd10328">
    <property type="entry name" value="SLC5sbd_YidK"/>
    <property type="match status" value="1"/>
</dbReference>
<evidence type="ECO:0000313" key="8">
    <source>
        <dbReference type="EMBL" id="WZN44517.1"/>
    </source>
</evidence>
<feature type="transmembrane region" description="Helical" evidence="7">
    <location>
        <begin position="241"/>
        <end position="260"/>
    </location>
</feature>
<keyword evidence="5 7" id="KW-0472">Membrane</keyword>
<feature type="transmembrane region" description="Helical" evidence="7">
    <location>
        <begin position="191"/>
        <end position="209"/>
    </location>
</feature>
<feature type="transmembrane region" description="Helical" evidence="7">
    <location>
        <begin position="328"/>
        <end position="353"/>
    </location>
</feature>
<feature type="transmembrane region" description="Helical" evidence="7">
    <location>
        <begin position="42"/>
        <end position="63"/>
    </location>
</feature>
<comment type="similarity">
    <text evidence="2 6">Belongs to the sodium:solute symporter (SSF) (TC 2.A.21) family.</text>
</comment>
<dbReference type="InterPro" id="IPR038377">
    <property type="entry name" value="Na/Glc_symporter_sf"/>
</dbReference>
<dbReference type="EMBL" id="CP150096">
    <property type="protein sequence ID" value="WZN44517.1"/>
    <property type="molecule type" value="Genomic_DNA"/>
</dbReference>
<feature type="transmembrane region" description="Helical" evidence="7">
    <location>
        <begin position="119"/>
        <end position="145"/>
    </location>
</feature>
<feature type="transmembrane region" description="Helical" evidence="7">
    <location>
        <begin position="75"/>
        <end position="98"/>
    </location>
</feature>
<keyword evidence="3 7" id="KW-0812">Transmembrane</keyword>
<dbReference type="RefSeq" id="WP_341839297.1">
    <property type="nucleotide sequence ID" value="NZ_CP149792.1"/>
</dbReference>
<feature type="transmembrane region" description="Helical" evidence="7">
    <location>
        <begin position="374"/>
        <end position="393"/>
    </location>
</feature>
<feature type="transmembrane region" description="Helical" evidence="7">
    <location>
        <begin position="399"/>
        <end position="420"/>
    </location>
</feature>
<dbReference type="Pfam" id="PF00474">
    <property type="entry name" value="SSF"/>
    <property type="match status" value="1"/>
</dbReference>
<evidence type="ECO:0000256" key="6">
    <source>
        <dbReference type="RuleBase" id="RU362091"/>
    </source>
</evidence>
<evidence type="ECO:0000313" key="9">
    <source>
        <dbReference type="Proteomes" id="UP001449657"/>
    </source>
</evidence>
<name>A0ABZ2YZ01_9BACT</name>
<dbReference type="Gene3D" id="1.20.1730.10">
    <property type="entry name" value="Sodium/glucose cotransporter"/>
    <property type="match status" value="1"/>
</dbReference>
<keyword evidence="9" id="KW-1185">Reference proteome</keyword>
<dbReference type="PANTHER" id="PTHR11819:SF195">
    <property type="entry name" value="SODIUM_GLUCOSE COTRANSPORTER 4"/>
    <property type="match status" value="1"/>
</dbReference>
<feature type="transmembrane region" description="Helical" evidence="7">
    <location>
        <begin position="6"/>
        <end position="21"/>
    </location>
</feature>
<reference evidence="8 9" key="1">
    <citation type="submission" date="2024-03" db="EMBL/GenBank/DDBJ databases">
        <title>Chitinophaga caseinilytica sp. nov., a casein hydrolysing bacterium isolated from forest soil.</title>
        <authorList>
            <person name="Lee D.S."/>
            <person name="Han D.M."/>
            <person name="Baek J.H."/>
            <person name="Choi D.G."/>
            <person name="Jeon J.H."/>
            <person name="Jeon C.O."/>
        </authorList>
    </citation>
    <scope>NUCLEOTIDE SEQUENCE [LARGE SCALE GENOMIC DNA]</scope>
    <source>
        <strain evidence="8 9">KACC 19118</strain>
    </source>
</reference>
<keyword evidence="4 7" id="KW-1133">Transmembrane helix</keyword>
<dbReference type="PROSITE" id="PS50283">
    <property type="entry name" value="NA_SOLUT_SYMP_3"/>
    <property type="match status" value="1"/>
</dbReference>
<dbReference type="Proteomes" id="UP001449657">
    <property type="component" value="Chromosome"/>
</dbReference>
<protein>
    <submittedName>
        <fullName evidence="8">Solute:sodium symporter family transporter</fullName>
    </submittedName>
</protein>
<dbReference type="PANTHER" id="PTHR11819">
    <property type="entry name" value="SOLUTE CARRIER FAMILY 5"/>
    <property type="match status" value="1"/>
</dbReference>
<evidence type="ECO:0000256" key="2">
    <source>
        <dbReference type="ARBA" id="ARBA00006434"/>
    </source>
</evidence>
<organism evidence="8 9">
    <name type="scientific">Chitinophaga caseinilytica</name>
    <dbReference type="NCBI Taxonomy" id="2267521"/>
    <lineage>
        <taxon>Bacteria</taxon>
        <taxon>Pseudomonadati</taxon>
        <taxon>Bacteroidota</taxon>
        <taxon>Chitinophagia</taxon>
        <taxon>Chitinophagales</taxon>
        <taxon>Chitinophagaceae</taxon>
        <taxon>Chitinophaga</taxon>
    </lineage>
</organism>
<feature type="transmembrane region" description="Helical" evidence="7">
    <location>
        <begin position="281"/>
        <end position="308"/>
    </location>
</feature>
<evidence type="ECO:0000256" key="3">
    <source>
        <dbReference type="ARBA" id="ARBA00022692"/>
    </source>
</evidence>
<sequence length="522" mass="56566">MNAVTLIAFFITVATAAWLVWRSARRTKPVTAAGLFFGNRDLGFVAVGCGLIFANINTTSFIGENELTFTNNMSVMAWGVTSVVVMMVVAEFILPIYLKTGISTTPDFLEMRYDRQTKTFVSLIFLLNYIVNLLPSVLYGAAVALEGLFGVSELTGLGYWPTIWLLVAVMGALGTLFSLRGGLKGMTVSGTMLGLAMFTGGLLLPYFALRHLGLGNWQTGLETVLTTETYRLNAIGGPHDAIPFGTIFTGMLLVNLYYWSTEQYIVQQALGSRDLASCQKGMALAGLGKLVLPLLLNVPGIVAAHIYGSLPHSASVFSTLIRDVAPPVYTGFMAALLAGASLTTFIAGINSSATLYVLNLRKGAPGGMRTARRFEVLLCASAVCIAPFIHFTQGGLYTWLQKVGALFSVPIFTIMVVGFLTRRVPALAAKVGLAFFIACYAMSQFVVDVGMHFLHVLAILFVVTVLLMLAIGKWRPREAAFVLQWNNLVEVTPWKWRYLAMGLLIALVIGLYVVFSPLGLAR</sequence>
<evidence type="ECO:0000256" key="7">
    <source>
        <dbReference type="SAM" id="Phobius"/>
    </source>
</evidence>
<accession>A0ABZ2YZ01</accession>
<comment type="subcellular location">
    <subcellularLocation>
        <location evidence="1">Membrane</location>
        <topology evidence="1">Multi-pass membrane protein</topology>
    </subcellularLocation>
</comment>
<feature type="transmembrane region" description="Helical" evidence="7">
    <location>
        <begin position="427"/>
        <end position="447"/>
    </location>
</feature>
<feature type="transmembrane region" description="Helical" evidence="7">
    <location>
        <begin position="496"/>
        <end position="515"/>
    </location>
</feature>
<feature type="transmembrane region" description="Helical" evidence="7">
    <location>
        <begin position="453"/>
        <end position="475"/>
    </location>
</feature>
<evidence type="ECO:0000256" key="1">
    <source>
        <dbReference type="ARBA" id="ARBA00004141"/>
    </source>
</evidence>
<gene>
    <name evidence="8" type="ORF">WJU22_16605</name>
</gene>
<evidence type="ECO:0000256" key="5">
    <source>
        <dbReference type="ARBA" id="ARBA00023136"/>
    </source>
</evidence>
<proteinExistence type="inferred from homology"/>
<dbReference type="NCBIfam" id="NF007790">
    <property type="entry name" value="PRK10484.1"/>
    <property type="match status" value="1"/>
</dbReference>
<evidence type="ECO:0000256" key="4">
    <source>
        <dbReference type="ARBA" id="ARBA00022989"/>
    </source>
</evidence>
<feature type="transmembrane region" description="Helical" evidence="7">
    <location>
        <begin position="157"/>
        <end position="179"/>
    </location>
</feature>